<protein>
    <submittedName>
        <fullName evidence="5">Putative hydrolase of the HAD superfamily</fullName>
    </submittedName>
</protein>
<dbReference type="Proteomes" id="UP000250028">
    <property type="component" value="Unassembled WGS sequence"/>
</dbReference>
<dbReference type="EMBL" id="UESZ01000001">
    <property type="protein sequence ID" value="SSA34766.1"/>
    <property type="molecule type" value="Genomic_DNA"/>
</dbReference>
<keyword evidence="6" id="KW-1185">Reference proteome</keyword>
<dbReference type="GO" id="GO:0044281">
    <property type="term" value="P:small molecule metabolic process"/>
    <property type="evidence" value="ECO:0007669"/>
    <property type="project" value="UniProtKB-ARBA"/>
</dbReference>
<evidence type="ECO:0000313" key="6">
    <source>
        <dbReference type="Proteomes" id="UP000250028"/>
    </source>
</evidence>
<keyword evidence="2 5" id="KW-0378">Hydrolase</keyword>
<feature type="region of interest" description="Disordered" evidence="4">
    <location>
        <begin position="1"/>
        <end position="24"/>
    </location>
</feature>
<gene>
    <name evidence="5" type="ORF">SAMN04489750_2093</name>
</gene>
<dbReference type="InterPro" id="IPR006439">
    <property type="entry name" value="HAD-SF_hydro_IA"/>
</dbReference>
<dbReference type="InterPro" id="IPR023214">
    <property type="entry name" value="HAD_sf"/>
</dbReference>
<dbReference type="Gene3D" id="3.40.50.1000">
    <property type="entry name" value="HAD superfamily/HAD-like"/>
    <property type="match status" value="1"/>
</dbReference>
<dbReference type="Pfam" id="PF00702">
    <property type="entry name" value="Hydrolase"/>
    <property type="match status" value="1"/>
</dbReference>
<dbReference type="OrthoDB" id="9810501at2"/>
<feature type="compositionally biased region" description="Basic and acidic residues" evidence="4">
    <location>
        <begin position="1"/>
        <end position="16"/>
    </location>
</feature>
<dbReference type="Gene3D" id="1.20.120.1600">
    <property type="match status" value="1"/>
</dbReference>
<dbReference type="PANTHER" id="PTHR46470:SF4">
    <property type="entry name" value="5-AMINO-6-(5-PHOSPHO-D-RIBITYLAMINO)URACIL PHOSPHATASE YIGB"/>
    <property type="match status" value="1"/>
</dbReference>
<comment type="cofactor">
    <cofactor evidence="1">
        <name>Mg(2+)</name>
        <dbReference type="ChEBI" id="CHEBI:18420"/>
    </cofactor>
</comment>
<dbReference type="InterPro" id="IPR036412">
    <property type="entry name" value="HAD-like_sf"/>
</dbReference>
<dbReference type="SUPFAM" id="SSF56784">
    <property type="entry name" value="HAD-like"/>
    <property type="match status" value="1"/>
</dbReference>
<evidence type="ECO:0000256" key="1">
    <source>
        <dbReference type="ARBA" id="ARBA00001946"/>
    </source>
</evidence>
<evidence type="ECO:0000313" key="5">
    <source>
        <dbReference type="EMBL" id="SSA34766.1"/>
    </source>
</evidence>
<reference evidence="6" key="1">
    <citation type="submission" date="2016-10" db="EMBL/GenBank/DDBJ databases">
        <authorList>
            <person name="Varghese N."/>
            <person name="Submissions S."/>
        </authorList>
    </citation>
    <scope>NUCLEOTIDE SEQUENCE [LARGE SCALE GENOMIC DNA]</scope>
    <source>
        <strain evidence="6">DSM 22951</strain>
    </source>
</reference>
<evidence type="ECO:0000256" key="2">
    <source>
        <dbReference type="ARBA" id="ARBA00022801"/>
    </source>
</evidence>
<evidence type="ECO:0000256" key="4">
    <source>
        <dbReference type="SAM" id="MobiDB-lite"/>
    </source>
</evidence>
<proteinExistence type="predicted"/>
<dbReference type="NCBIfam" id="TIGR01549">
    <property type="entry name" value="HAD-SF-IA-v1"/>
    <property type="match status" value="1"/>
</dbReference>
<dbReference type="SFLD" id="SFLDS00003">
    <property type="entry name" value="Haloacid_Dehalogenase"/>
    <property type="match status" value="1"/>
</dbReference>
<keyword evidence="3" id="KW-0460">Magnesium</keyword>
<dbReference type="SFLD" id="SFLDG01129">
    <property type="entry name" value="C1.5:_HAD__Beta-PGM__Phosphata"/>
    <property type="match status" value="1"/>
</dbReference>
<sequence>MSADRGEETSEARPGAEGRGATEGAVTAVDGVLLDVDDTVLDTRSAMITGAEAGVSAVWPALSAAQAHEVAVAFYQDGGRHFPRFTRGEIDFRTMRHSRLQHAATSLGLPAVPPDAPEAFEDTFRPVFHDAQHVFDDVRPFLDFCREAGVPVGALTNSSAAMTADKLAVVGLSFPVVVTRDTLGYGKPAADVFHHACAQLGTAPERTVYVGDEYEVDVVGSAAAGLIAVWLKRGDQPDGWGSGPAVHAGVVRSLEELPRLLLQRNSPFAARHA</sequence>
<accession>A0A2Y8ZTE2</accession>
<dbReference type="PANTHER" id="PTHR46470">
    <property type="entry name" value="N-ACYLNEURAMINATE-9-PHOSPHATASE"/>
    <property type="match status" value="1"/>
</dbReference>
<dbReference type="AlphaFoldDB" id="A0A2Y8ZTE2"/>
<dbReference type="InterPro" id="IPR051400">
    <property type="entry name" value="HAD-like_hydrolase"/>
</dbReference>
<organism evidence="5 6">
    <name type="scientific">Branchiibius hedensis</name>
    <dbReference type="NCBI Taxonomy" id="672460"/>
    <lineage>
        <taxon>Bacteria</taxon>
        <taxon>Bacillati</taxon>
        <taxon>Actinomycetota</taxon>
        <taxon>Actinomycetes</taxon>
        <taxon>Micrococcales</taxon>
        <taxon>Dermacoccaceae</taxon>
        <taxon>Branchiibius</taxon>
    </lineage>
</organism>
<evidence type="ECO:0000256" key="3">
    <source>
        <dbReference type="ARBA" id="ARBA00022842"/>
    </source>
</evidence>
<name>A0A2Y8ZTE2_9MICO</name>
<dbReference type="GO" id="GO:0016787">
    <property type="term" value="F:hydrolase activity"/>
    <property type="evidence" value="ECO:0007669"/>
    <property type="project" value="UniProtKB-KW"/>
</dbReference>